<evidence type="ECO:0000256" key="3">
    <source>
        <dbReference type="ARBA" id="ARBA00022763"/>
    </source>
</evidence>
<sequence length="457" mass="50076">MVNIKTETGAGSLEVLQKSQMKNEAMASQSSPHSQSSLAGNKNASPANGPYKRVHADATEVASPSVNASTTEQNLRPCEKSKVLGKHGKLDDNEDATELKRPTTPINVFEDECVFCHSFRTIEKFHGPMVMYRKGRIVSSNEGNPNNVIYVHQNCMDCQCLDKQGMNVVHSREDQQVDQPNTSILSLPQGQCSDKGLCADYRREEKQTTQCRTPVNQWVLLGSVLSASEKDSLKEFASLTSSNLAEKWDKNVTHVIVGSGASNSCGESYQVLMAILSGKWVLRAGWIVDCLAEPIPGPKNCWAEPIIVPEISYEVEFYYASHISIDGPKKGRAGAAKGAPKLFSGLHFCLSTYMNPEIRENIKSLIAAAEGQVLEAMSPRSLQENLEKDPAKVYFIYVGGPASTSFLGKEKEANEYMASGAQAICHLWLFDAIAAYDVRMLDRSDGFTPDVYANTAC</sequence>
<reference evidence="8" key="1">
    <citation type="submission" date="2023-07" db="EMBL/GenBank/DDBJ databases">
        <title>A chromosome-level genome assembly of Lolium multiflorum.</title>
        <authorList>
            <person name="Chen Y."/>
            <person name="Copetti D."/>
            <person name="Kolliker R."/>
            <person name="Studer B."/>
        </authorList>
    </citation>
    <scope>NUCLEOTIDE SEQUENCE</scope>
    <source>
        <strain evidence="8">02402/16</strain>
        <tissue evidence="8">Leaf</tissue>
    </source>
</reference>
<dbReference type="InterPro" id="IPR001357">
    <property type="entry name" value="BRCT_dom"/>
</dbReference>
<protein>
    <recommendedName>
        <fullName evidence="7">BRCT domain-containing protein</fullName>
    </recommendedName>
</protein>
<proteinExistence type="predicted"/>
<dbReference type="EMBL" id="JAUUTY010000001">
    <property type="protein sequence ID" value="KAK1697241.1"/>
    <property type="molecule type" value="Genomic_DNA"/>
</dbReference>
<dbReference type="SMART" id="SM00292">
    <property type="entry name" value="BRCT"/>
    <property type="match status" value="2"/>
</dbReference>
<name>A0AAD8U1M2_LOLMU</name>
<dbReference type="GO" id="GO:0005634">
    <property type="term" value="C:nucleus"/>
    <property type="evidence" value="ECO:0007669"/>
    <property type="project" value="UniProtKB-SubCell"/>
</dbReference>
<evidence type="ECO:0000256" key="5">
    <source>
        <dbReference type="ARBA" id="ARBA00023242"/>
    </source>
</evidence>
<feature type="domain" description="BRCT" evidence="7">
    <location>
        <begin position="338"/>
        <end position="433"/>
    </location>
</feature>
<evidence type="ECO:0000256" key="1">
    <source>
        <dbReference type="ARBA" id="ARBA00004123"/>
    </source>
</evidence>
<dbReference type="PANTHER" id="PTHR13763:SF6">
    <property type="entry name" value="OS05G0486600 PROTEIN"/>
    <property type="match status" value="1"/>
</dbReference>
<dbReference type="Pfam" id="PF00533">
    <property type="entry name" value="BRCT"/>
    <property type="match status" value="1"/>
</dbReference>
<evidence type="ECO:0000313" key="8">
    <source>
        <dbReference type="EMBL" id="KAK1697241.1"/>
    </source>
</evidence>
<dbReference type="PANTHER" id="PTHR13763">
    <property type="entry name" value="BREAST CANCER TYPE 1 SUSCEPTIBILITY PROTEIN BRCA1"/>
    <property type="match status" value="1"/>
</dbReference>
<dbReference type="Proteomes" id="UP001231189">
    <property type="component" value="Unassembled WGS sequence"/>
</dbReference>
<evidence type="ECO:0000259" key="7">
    <source>
        <dbReference type="PROSITE" id="PS50172"/>
    </source>
</evidence>
<accession>A0AAD8U1M2</accession>
<feature type="domain" description="BRCT" evidence="7">
    <location>
        <begin position="219"/>
        <end position="291"/>
    </location>
</feature>
<dbReference type="GO" id="GO:0000724">
    <property type="term" value="P:double-strand break repair via homologous recombination"/>
    <property type="evidence" value="ECO:0007669"/>
    <property type="project" value="TreeGrafter"/>
</dbReference>
<evidence type="ECO:0000256" key="6">
    <source>
        <dbReference type="SAM" id="MobiDB-lite"/>
    </source>
</evidence>
<evidence type="ECO:0000256" key="4">
    <source>
        <dbReference type="ARBA" id="ARBA00023204"/>
    </source>
</evidence>
<feature type="compositionally biased region" description="Low complexity" evidence="6">
    <location>
        <begin position="28"/>
        <end position="37"/>
    </location>
</feature>
<dbReference type="AlphaFoldDB" id="A0AAD8U1M2"/>
<comment type="caution">
    <text evidence="8">The sequence shown here is derived from an EMBL/GenBank/DDBJ whole genome shotgun (WGS) entry which is preliminary data.</text>
</comment>
<comment type="subcellular location">
    <subcellularLocation>
        <location evidence="1">Nucleus</location>
    </subcellularLocation>
</comment>
<feature type="region of interest" description="Disordered" evidence="6">
    <location>
        <begin position="1"/>
        <end position="97"/>
    </location>
</feature>
<keyword evidence="2" id="KW-0677">Repeat</keyword>
<dbReference type="GO" id="GO:0045944">
    <property type="term" value="P:positive regulation of transcription by RNA polymerase II"/>
    <property type="evidence" value="ECO:0007669"/>
    <property type="project" value="TreeGrafter"/>
</dbReference>
<feature type="compositionally biased region" description="Polar residues" evidence="6">
    <location>
        <begin position="62"/>
        <end position="74"/>
    </location>
</feature>
<evidence type="ECO:0000256" key="2">
    <source>
        <dbReference type="ARBA" id="ARBA00022737"/>
    </source>
</evidence>
<dbReference type="PROSITE" id="PS50172">
    <property type="entry name" value="BRCT"/>
    <property type="match status" value="2"/>
</dbReference>
<dbReference type="Gene3D" id="3.40.50.10190">
    <property type="entry name" value="BRCT domain"/>
    <property type="match status" value="2"/>
</dbReference>
<dbReference type="GO" id="GO:0004842">
    <property type="term" value="F:ubiquitin-protein transferase activity"/>
    <property type="evidence" value="ECO:0007669"/>
    <property type="project" value="TreeGrafter"/>
</dbReference>
<keyword evidence="4" id="KW-0234">DNA repair</keyword>
<dbReference type="InterPro" id="IPR031099">
    <property type="entry name" value="BRCA1-associated"/>
</dbReference>
<evidence type="ECO:0000313" key="9">
    <source>
        <dbReference type="Proteomes" id="UP001231189"/>
    </source>
</evidence>
<organism evidence="8 9">
    <name type="scientific">Lolium multiflorum</name>
    <name type="common">Italian ryegrass</name>
    <name type="synonym">Lolium perenne subsp. multiflorum</name>
    <dbReference type="NCBI Taxonomy" id="4521"/>
    <lineage>
        <taxon>Eukaryota</taxon>
        <taxon>Viridiplantae</taxon>
        <taxon>Streptophyta</taxon>
        <taxon>Embryophyta</taxon>
        <taxon>Tracheophyta</taxon>
        <taxon>Spermatophyta</taxon>
        <taxon>Magnoliopsida</taxon>
        <taxon>Liliopsida</taxon>
        <taxon>Poales</taxon>
        <taxon>Poaceae</taxon>
        <taxon>BOP clade</taxon>
        <taxon>Pooideae</taxon>
        <taxon>Poodae</taxon>
        <taxon>Poeae</taxon>
        <taxon>Poeae Chloroplast Group 2 (Poeae type)</taxon>
        <taxon>Loliodinae</taxon>
        <taxon>Loliinae</taxon>
        <taxon>Lolium</taxon>
    </lineage>
</organism>
<keyword evidence="5" id="KW-0539">Nucleus</keyword>
<dbReference type="SUPFAM" id="SSF52113">
    <property type="entry name" value="BRCT domain"/>
    <property type="match status" value="1"/>
</dbReference>
<keyword evidence="9" id="KW-1185">Reference proteome</keyword>
<gene>
    <name evidence="8" type="ORF">QYE76_013938</name>
</gene>
<keyword evidence="3" id="KW-0227">DNA damage</keyword>
<dbReference type="InterPro" id="IPR036420">
    <property type="entry name" value="BRCT_dom_sf"/>
</dbReference>